<dbReference type="Gene3D" id="1.10.600.10">
    <property type="entry name" value="Farnesyl Diphosphate Synthase"/>
    <property type="match status" value="1"/>
</dbReference>
<name>A0AAQ3Q503_9LILI</name>
<dbReference type="InterPro" id="IPR008949">
    <property type="entry name" value="Isoprenoid_synthase_dom_sf"/>
</dbReference>
<accession>A0AAQ3Q503</accession>
<evidence type="ECO:0000313" key="2">
    <source>
        <dbReference type="Proteomes" id="UP001327560"/>
    </source>
</evidence>
<proteinExistence type="predicted"/>
<sequence length="80" mass="9288">MEHLQKLHAKSFRSELVEDAWKDINKECLDPTTFLIPLLEISLKFTQTPENVYKYIDAYTEATTSMKECINLLLVQSVPL</sequence>
<organism evidence="1 2">
    <name type="scientific">Canna indica</name>
    <name type="common">Indian-shot</name>
    <dbReference type="NCBI Taxonomy" id="4628"/>
    <lineage>
        <taxon>Eukaryota</taxon>
        <taxon>Viridiplantae</taxon>
        <taxon>Streptophyta</taxon>
        <taxon>Embryophyta</taxon>
        <taxon>Tracheophyta</taxon>
        <taxon>Spermatophyta</taxon>
        <taxon>Magnoliopsida</taxon>
        <taxon>Liliopsida</taxon>
        <taxon>Zingiberales</taxon>
        <taxon>Cannaceae</taxon>
        <taxon>Canna</taxon>
    </lineage>
</organism>
<dbReference type="EMBL" id="CP136891">
    <property type="protein sequence ID" value="WOK96279.1"/>
    <property type="molecule type" value="Genomic_DNA"/>
</dbReference>
<gene>
    <name evidence="1" type="ORF">Cni_G04986</name>
</gene>
<reference evidence="1 2" key="1">
    <citation type="submission" date="2023-10" db="EMBL/GenBank/DDBJ databases">
        <title>Chromosome-scale genome assembly provides insights into flower coloration mechanisms of Canna indica.</title>
        <authorList>
            <person name="Li C."/>
        </authorList>
    </citation>
    <scope>NUCLEOTIDE SEQUENCE [LARGE SCALE GENOMIC DNA]</scope>
    <source>
        <tissue evidence="1">Flower</tissue>
    </source>
</reference>
<dbReference type="SUPFAM" id="SSF48576">
    <property type="entry name" value="Terpenoid synthases"/>
    <property type="match status" value="1"/>
</dbReference>
<dbReference type="Proteomes" id="UP001327560">
    <property type="component" value="Chromosome 2"/>
</dbReference>
<protein>
    <submittedName>
        <fullName evidence="1">(S)-beta-bisabolene synthase-like</fullName>
    </submittedName>
</protein>
<dbReference type="AlphaFoldDB" id="A0AAQ3Q503"/>
<keyword evidence="2" id="KW-1185">Reference proteome</keyword>
<evidence type="ECO:0000313" key="1">
    <source>
        <dbReference type="EMBL" id="WOK96279.1"/>
    </source>
</evidence>